<dbReference type="AlphaFoldDB" id="A0A432XL39"/>
<comment type="caution">
    <text evidence="1">The sequence shown here is derived from an EMBL/GenBank/DDBJ whole genome shotgun (WGS) entry which is preliminary data.</text>
</comment>
<reference evidence="2" key="1">
    <citation type="journal article" date="2018" name="Front. Microbiol.">
        <title>Genome-Based Analysis Reveals the Taxonomy and Diversity of the Family Idiomarinaceae.</title>
        <authorList>
            <person name="Liu Y."/>
            <person name="Lai Q."/>
            <person name="Shao Z."/>
        </authorList>
    </citation>
    <scope>NUCLEOTIDE SEQUENCE [LARGE SCALE GENOMIC DNA]</scope>
    <source>
        <strain evidence="2">908033</strain>
    </source>
</reference>
<evidence type="ECO:0000313" key="2">
    <source>
        <dbReference type="Proteomes" id="UP000286985"/>
    </source>
</evidence>
<name>A0A432XL39_9GAMM</name>
<organism evidence="1 2">
    <name type="scientific">Pseudidiomarina donghaiensis</name>
    <dbReference type="NCBI Taxonomy" id="519452"/>
    <lineage>
        <taxon>Bacteria</taxon>
        <taxon>Pseudomonadati</taxon>
        <taxon>Pseudomonadota</taxon>
        <taxon>Gammaproteobacteria</taxon>
        <taxon>Alteromonadales</taxon>
        <taxon>Idiomarinaceae</taxon>
        <taxon>Pseudidiomarina</taxon>
    </lineage>
</organism>
<protein>
    <recommendedName>
        <fullName evidence="3">KilA-N domain-containing protein</fullName>
    </recommendedName>
</protein>
<evidence type="ECO:0008006" key="3">
    <source>
        <dbReference type="Google" id="ProtNLM"/>
    </source>
</evidence>
<keyword evidence="2" id="KW-1185">Reference proteome</keyword>
<dbReference type="OrthoDB" id="5298460at2"/>
<evidence type="ECO:0000313" key="1">
    <source>
        <dbReference type="EMBL" id="RUO49411.1"/>
    </source>
</evidence>
<sequence>MFDLNDIWRVFVSDKENKRPSEWRSKVRTHLNHTANLRVGHTHDDNGYNTNHTWATLEALYAYAMWVDVKFYMVVVEAFTALTRGDTEEAKRIANQCVSVRNKLREHHDAFTGQDLTGRTSWAIIQISDANRGVFLWKRFWIPPNQMVARTSSLNREGQAR</sequence>
<dbReference type="Proteomes" id="UP000286985">
    <property type="component" value="Unassembled WGS sequence"/>
</dbReference>
<dbReference type="EMBL" id="PIPU01000001">
    <property type="protein sequence ID" value="RUO49411.1"/>
    <property type="molecule type" value="Genomic_DNA"/>
</dbReference>
<gene>
    <name evidence="1" type="ORF">CWE24_02610</name>
</gene>
<accession>A0A432XL39</accession>
<proteinExistence type="predicted"/>